<dbReference type="EMBL" id="JAGPYQ010000001">
    <property type="protein sequence ID" value="MBQ0850773.1"/>
    <property type="molecule type" value="Genomic_DNA"/>
</dbReference>
<gene>
    <name evidence="2" type="ORF">J8N05_21660</name>
</gene>
<name>A0A940XXL7_9ACTN</name>
<comment type="caution">
    <text evidence="2">The sequence shown here is derived from an EMBL/GenBank/DDBJ whole genome shotgun (WGS) entry which is preliminary data.</text>
</comment>
<dbReference type="RefSeq" id="WP_210885059.1">
    <property type="nucleotide sequence ID" value="NZ_JAGPYQ010000001.1"/>
</dbReference>
<organism evidence="2 3">
    <name type="scientific">Streptomyces liliiviolaceus</name>
    <dbReference type="NCBI Taxonomy" id="2823109"/>
    <lineage>
        <taxon>Bacteria</taxon>
        <taxon>Bacillati</taxon>
        <taxon>Actinomycetota</taxon>
        <taxon>Actinomycetes</taxon>
        <taxon>Kitasatosporales</taxon>
        <taxon>Streptomycetaceae</taxon>
        <taxon>Streptomyces</taxon>
    </lineage>
</organism>
<keyword evidence="3" id="KW-1185">Reference proteome</keyword>
<reference evidence="2 3" key="1">
    <citation type="submission" date="2021-04" db="EMBL/GenBank/DDBJ databases">
        <authorList>
            <person name="Tang X."/>
            <person name="Zhou X."/>
            <person name="Chen X."/>
            <person name="Cernava T."/>
            <person name="Zhang C."/>
        </authorList>
    </citation>
    <scope>NUCLEOTIDE SEQUENCE [LARGE SCALE GENOMIC DNA]</scope>
    <source>
        <strain evidence="2 3">BH-SS-21</strain>
    </source>
</reference>
<protein>
    <submittedName>
        <fullName evidence="2">Uncharacterized protein</fullName>
    </submittedName>
</protein>
<sequence>MTRDRTARTRIRNYLVAHGPVDDPSGRATGVLKDLVSYDGSPVAFIQLIAAMDRDGEIVRKIRGKRTYRISATRAAERALGPVAAPGAPEALTVPVSQATVESDGVIRIDYDKLARALVRQLWDFTVTAAAEPAKAAEEPRTEPVAAPGAGDAEALRAERDRMIEERDEYAQRLRLARVKLDELLGVPQQEQQQEKQVSA</sequence>
<accession>A0A940XXL7</accession>
<evidence type="ECO:0000256" key="1">
    <source>
        <dbReference type="SAM" id="MobiDB-lite"/>
    </source>
</evidence>
<dbReference type="AlphaFoldDB" id="A0A940XXL7"/>
<proteinExistence type="predicted"/>
<evidence type="ECO:0000313" key="2">
    <source>
        <dbReference type="EMBL" id="MBQ0850773.1"/>
    </source>
</evidence>
<evidence type="ECO:0000313" key="3">
    <source>
        <dbReference type="Proteomes" id="UP000677413"/>
    </source>
</evidence>
<dbReference type="Proteomes" id="UP000677413">
    <property type="component" value="Unassembled WGS sequence"/>
</dbReference>
<feature type="region of interest" description="Disordered" evidence="1">
    <location>
        <begin position="133"/>
        <end position="160"/>
    </location>
</feature>